<dbReference type="Pfam" id="PF02252">
    <property type="entry name" value="PA28_C"/>
    <property type="match status" value="1"/>
</dbReference>
<name>A0A8S2D5D4_9BILA</name>
<reference evidence="5" key="1">
    <citation type="submission" date="2021-02" db="EMBL/GenBank/DDBJ databases">
        <authorList>
            <person name="Nowell W R."/>
        </authorList>
    </citation>
    <scope>NUCLEOTIDE SEQUENCE</scope>
</reference>
<dbReference type="InterPro" id="IPR036997">
    <property type="entry name" value="PA28_C_sf"/>
</dbReference>
<dbReference type="InterPro" id="IPR036252">
    <property type="entry name" value="Proteasome_activ_sf"/>
</dbReference>
<dbReference type="GO" id="GO:2000045">
    <property type="term" value="P:regulation of G1/S transition of mitotic cell cycle"/>
    <property type="evidence" value="ECO:0007669"/>
    <property type="project" value="TreeGrafter"/>
</dbReference>
<comment type="similarity">
    <text evidence="1">Belongs to the PA28 family.</text>
</comment>
<dbReference type="GO" id="GO:0008537">
    <property type="term" value="C:proteasome activator complex"/>
    <property type="evidence" value="ECO:0007669"/>
    <property type="project" value="InterPro"/>
</dbReference>
<dbReference type="GO" id="GO:0061133">
    <property type="term" value="F:endopeptidase activator activity"/>
    <property type="evidence" value="ECO:0007669"/>
    <property type="project" value="TreeGrafter"/>
</dbReference>
<feature type="domain" description="Proteasome activator PA28 C-terminal" evidence="4">
    <location>
        <begin position="121"/>
        <end position="260"/>
    </location>
</feature>
<dbReference type="GO" id="GO:0061136">
    <property type="term" value="P:regulation of proteasomal protein catabolic process"/>
    <property type="evidence" value="ECO:0007669"/>
    <property type="project" value="TreeGrafter"/>
</dbReference>
<accession>A0A8S2D5D4</accession>
<dbReference type="Gene3D" id="1.20.120.180">
    <property type="entry name" value="Proteasome activator pa28, C-terminal domain"/>
    <property type="match status" value="1"/>
</dbReference>
<evidence type="ECO:0000256" key="1">
    <source>
        <dbReference type="ARBA" id="ARBA00005883"/>
    </source>
</evidence>
<dbReference type="InterPro" id="IPR009077">
    <property type="entry name" value="Proteasome_activ_PA28"/>
</dbReference>
<organism evidence="5 7">
    <name type="scientific">Didymodactylos carnosus</name>
    <dbReference type="NCBI Taxonomy" id="1234261"/>
    <lineage>
        <taxon>Eukaryota</taxon>
        <taxon>Metazoa</taxon>
        <taxon>Spiralia</taxon>
        <taxon>Gnathifera</taxon>
        <taxon>Rotifera</taxon>
        <taxon>Eurotatoria</taxon>
        <taxon>Bdelloidea</taxon>
        <taxon>Philodinida</taxon>
        <taxon>Philodinidae</taxon>
        <taxon>Didymodactylos</taxon>
    </lineage>
</organism>
<protein>
    <recommendedName>
        <fullName evidence="4">Proteasome activator PA28 C-terminal domain-containing protein</fullName>
    </recommendedName>
</protein>
<dbReference type="GO" id="GO:0005654">
    <property type="term" value="C:nucleoplasm"/>
    <property type="evidence" value="ECO:0007669"/>
    <property type="project" value="TreeGrafter"/>
</dbReference>
<dbReference type="EMBL" id="CAJOBA010002152">
    <property type="protein sequence ID" value="CAF3632347.1"/>
    <property type="molecule type" value="Genomic_DNA"/>
</dbReference>
<dbReference type="PANTHER" id="PTHR10660:SF2">
    <property type="entry name" value="LD45860P"/>
    <property type="match status" value="1"/>
</dbReference>
<evidence type="ECO:0000256" key="2">
    <source>
        <dbReference type="ARBA" id="ARBA00022942"/>
    </source>
</evidence>
<evidence type="ECO:0000259" key="4">
    <source>
        <dbReference type="Pfam" id="PF02252"/>
    </source>
</evidence>
<dbReference type="GO" id="GO:0005737">
    <property type="term" value="C:cytoplasm"/>
    <property type="evidence" value="ECO:0007669"/>
    <property type="project" value="TreeGrafter"/>
</dbReference>
<dbReference type="InterPro" id="IPR003186">
    <property type="entry name" value="PA28_C"/>
</dbReference>
<gene>
    <name evidence="5" type="ORF">OVA965_LOCUS6949</name>
    <name evidence="6" type="ORF">TMI583_LOCUS6945</name>
</gene>
<dbReference type="PANTHER" id="PTHR10660">
    <property type="entry name" value="PROTEASOME REGULATOR PA28"/>
    <property type="match status" value="1"/>
</dbReference>
<comment type="function">
    <text evidence="3">Implicated in immunoproteasome assembly and required for efficient antigen processing. The PA28 activator complex enhances the generation of class I binding peptides by altering the cleavage pattern of the proteasome.</text>
</comment>
<comment type="caution">
    <text evidence="5">The sequence shown here is derived from an EMBL/GenBank/DDBJ whole genome shotgun (WGS) entry which is preliminary data.</text>
</comment>
<evidence type="ECO:0000313" key="6">
    <source>
        <dbReference type="EMBL" id="CAF3632347.1"/>
    </source>
</evidence>
<evidence type="ECO:0000313" key="5">
    <source>
        <dbReference type="EMBL" id="CAF0847112.1"/>
    </source>
</evidence>
<evidence type="ECO:0000256" key="3">
    <source>
        <dbReference type="ARBA" id="ARBA00037467"/>
    </source>
</evidence>
<evidence type="ECO:0000313" key="7">
    <source>
        <dbReference type="Proteomes" id="UP000677228"/>
    </source>
</evidence>
<dbReference type="Proteomes" id="UP000682733">
    <property type="component" value="Unassembled WGS sequence"/>
</dbReference>
<dbReference type="Proteomes" id="UP000677228">
    <property type="component" value="Unassembled WGS sequence"/>
</dbReference>
<dbReference type="AlphaFoldDB" id="A0A8S2D5D4"/>
<dbReference type="SUPFAM" id="SSF47216">
    <property type="entry name" value="Proteasome activator"/>
    <property type="match status" value="1"/>
</dbReference>
<dbReference type="FunFam" id="1.20.120.180:FF:000002">
    <property type="entry name" value="Proteasome activator complex subunit 1"/>
    <property type="match status" value="1"/>
</dbReference>
<dbReference type="EMBL" id="CAJNOK010002152">
    <property type="protein sequence ID" value="CAF0847112.1"/>
    <property type="molecule type" value="Genomic_DNA"/>
</dbReference>
<keyword evidence="2" id="KW-0647">Proteasome</keyword>
<proteinExistence type="inferred from homology"/>
<sequence>MCQSSKIVSNSIAQLLSSPIYDFDICTLEQSIKIDVETRILSNLLIYAKNLDQLFLNSPLLEKKRLIDIKNQQLFHEEKEYRHDSSTTVQHETLIGSNKRKYLTKENCSIVKKSKFYCHYQSNSIILQLIELLKPYLEHYKLSSLKLCCYIKLHLPNCESGNNQGVKIQLQVLKEIQDMEIIVGTNYDLLLDYYKRRLDTIKLLNKYPTVEDYYKCLQELDLKIFDDIRFMILELRTIYLKTYDIIMKNLTRIQTPRSSPHTTMIN</sequence>